<gene>
    <name evidence="2" type="ORF">ELS17_12665</name>
</gene>
<dbReference type="OrthoDB" id="170398at2157"/>
<sequence>MNPLPAGSAETMFALAVVKTLVLAVGSVITYFAFKAYRRTRQPALGYLAAGFGLVTLGLVLAGMLYELLDVGLATGILLESLLVLAGFLVIAYSLYVQ</sequence>
<keyword evidence="1" id="KW-0472">Membrane</keyword>
<dbReference type="RefSeq" id="WP_050031454.1">
    <property type="nucleotide sequence ID" value="NZ_JNCS01000004.1"/>
</dbReference>
<evidence type="ECO:0000313" key="3">
    <source>
        <dbReference type="Proteomes" id="UP000292704"/>
    </source>
</evidence>
<dbReference type="Pfam" id="PF24365">
    <property type="entry name" value="DUF7521"/>
    <property type="match status" value="1"/>
</dbReference>
<organism evidence="2 3">
    <name type="scientific">Natrinema altunense</name>
    <dbReference type="NCBI Taxonomy" id="222984"/>
    <lineage>
        <taxon>Archaea</taxon>
        <taxon>Methanobacteriati</taxon>
        <taxon>Methanobacteriota</taxon>
        <taxon>Stenosarchaea group</taxon>
        <taxon>Halobacteria</taxon>
        <taxon>Halobacteriales</taxon>
        <taxon>Natrialbaceae</taxon>
        <taxon>Natrinema</taxon>
    </lineage>
</organism>
<keyword evidence="1" id="KW-0812">Transmembrane</keyword>
<feature type="transmembrane region" description="Helical" evidence="1">
    <location>
        <begin position="12"/>
        <end position="34"/>
    </location>
</feature>
<dbReference type="EMBL" id="SHMR01000006">
    <property type="protein sequence ID" value="RZH67286.1"/>
    <property type="molecule type" value="Genomic_DNA"/>
</dbReference>
<evidence type="ECO:0000313" key="2">
    <source>
        <dbReference type="EMBL" id="RZH67286.1"/>
    </source>
</evidence>
<dbReference type="AlphaFoldDB" id="A0A482Y0L5"/>
<reference evidence="2 3" key="1">
    <citation type="submission" date="2019-02" db="EMBL/GenBank/DDBJ databases">
        <title>Genome analysis provides insights into bioremediation potentialities and Haloocin production by Natrinema altunense strain 4.1R isolated from Chott Douz in Tunisian desert.</title>
        <authorList>
            <person name="Najjari A."/>
            <person name="Youssef N."/>
            <person name="Ben Dhia O."/>
            <person name="Ferjani R."/>
            <person name="El Hidri D."/>
            <person name="Ouzari H.I."/>
            <person name="Cherif A."/>
        </authorList>
    </citation>
    <scope>NUCLEOTIDE SEQUENCE [LARGE SCALE GENOMIC DNA]</scope>
    <source>
        <strain evidence="2 3">4.1R</strain>
    </source>
</reference>
<dbReference type="Proteomes" id="UP000292704">
    <property type="component" value="Unassembled WGS sequence"/>
</dbReference>
<feature type="transmembrane region" description="Helical" evidence="1">
    <location>
        <begin position="72"/>
        <end position="96"/>
    </location>
</feature>
<dbReference type="InterPro" id="IPR055943">
    <property type="entry name" value="DUF7521"/>
</dbReference>
<name>A0A482Y0L5_9EURY</name>
<comment type="caution">
    <text evidence="2">The sequence shown here is derived from an EMBL/GenBank/DDBJ whole genome shotgun (WGS) entry which is preliminary data.</text>
</comment>
<evidence type="ECO:0000256" key="1">
    <source>
        <dbReference type="SAM" id="Phobius"/>
    </source>
</evidence>
<protein>
    <submittedName>
        <fullName evidence="2">Uncharacterized protein</fullName>
    </submittedName>
</protein>
<feature type="transmembrane region" description="Helical" evidence="1">
    <location>
        <begin position="46"/>
        <end position="66"/>
    </location>
</feature>
<accession>A0A482Y0L5</accession>
<proteinExistence type="predicted"/>
<keyword evidence="1" id="KW-1133">Transmembrane helix</keyword>